<dbReference type="RefSeq" id="WP_094941422.1">
    <property type="nucleotide sequence ID" value="NZ_NOKQ01000134.1"/>
</dbReference>
<reference evidence="2 3" key="1">
    <citation type="submission" date="2017-07" db="EMBL/GenBank/DDBJ databases">
        <title>Tetzosporium hominis gen.nov. sp.nov.</title>
        <authorList>
            <person name="Tetz G."/>
            <person name="Tetz V."/>
        </authorList>
    </citation>
    <scope>NUCLEOTIDE SEQUENCE [LARGE SCALE GENOMIC DNA]</scope>
    <source>
        <strain evidence="2 3">VT-49</strain>
    </source>
</reference>
<evidence type="ECO:0000313" key="3">
    <source>
        <dbReference type="Proteomes" id="UP000217065"/>
    </source>
</evidence>
<keyword evidence="3" id="KW-1185">Reference proteome</keyword>
<dbReference type="OrthoDB" id="2971155at2"/>
<keyword evidence="1" id="KW-0472">Membrane</keyword>
<feature type="transmembrane region" description="Helical" evidence="1">
    <location>
        <begin position="39"/>
        <end position="59"/>
    </location>
</feature>
<evidence type="ECO:0000256" key="1">
    <source>
        <dbReference type="SAM" id="Phobius"/>
    </source>
</evidence>
<sequence length="61" mass="7151">MIILALLVFAAFYFFQINRMAYAFVTSRDLSEEKQTKVFRMVNICITLLFVALYVEITYAV</sequence>
<proteinExistence type="predicted"/>
<gene>
    <name evidence="2" type="ORF">CF394_01075</name>
</gene>
<dbReference type="Proteomes" id="UP000217065">
    <property type="component" value="Unassembled WGS sequence"/>
</dbReference>
<accession>A0A264W627</accession>
<name>A0A264W627_9BACL</name>
<keyword evidence="1" id="KW-1133">Transmembrane helix</keyword>
<dbReference type="AlphaFoldDB" id="A0A264W627"/>
<comment type="caution">
    <text evidence="2">The sequence shown here is derived from an EMBL/GenBank/DDBJ whole genome shotgun (WGS) entry which is preliminary data.</text>
</comment>
<evidence type="ECO:0000313" key="2">
    <source>
        <dbReference type="EMBL" id="OZS79043.1"/>
    </source>
</evidence>
<organism evidence="2 3">
    <name type="scientific">Tetzosporium hominis</name>
    <dbReference type="NCBI Taxonomy" id="2020506"/>
    <lineage>
        <taxon>Bacteria</taxon>
        <taxon>Bacillati</taxon>
        <taxon>Bacillota</taxon>
        <taxon>Bacilli</taxon>
        <taxon>Bacillales</taxon>
        <taxon>Caryophanaceae</taxon>
        <taxon>Tetzosporium</taxon>
    </lineage>
</organism>
<protein>
    <submittedName>
        <fullName evidence="2">Uncharacterized protein</fullName>
    </submittedName>
</protein>
<keyword evidence="1" id="KW-0812">Transmembrane</keyword>
<dbReference type="EMBL" id="NOKQ01000134">
    <property type="protein sequence ID" value="OZS79043.1"/>
    <property type="molecule type" value="Genomic_DNA"/>
</dbReference>